<dbReference type="Proteomes" id="UP000263098">
    <property type="component" value="Unassembled WGS sequence"/>
</dbReference>
<dbReference type="EMBL" id="DPVG01000166">
    <property type="protein sequence ID" value="HCK24050.1"/>
    <property type="molecule type" value="Genomic_DNA"/>
</dbReference>
<evidence type="ECO:0000313" key="1">
    <source>
        <dbReference type="EMBL" id="HCK24050.1"/>
    </source>
</evidence>
<accession>A0A3D2SEW8</accession>
<proteinExistence type="predicted"/>
<sequence length="174" mass="20670">MAYLVLAYPELTNEDFDRIQSYRKDNDELFFNVVNPHFTIVFPVFDISEEEFTKEVKDKSANSVKFDFIIRCATINKDAFSDYFHTFLVPDEGYSRIVKLHDKLYSDKLKENLRLDLDFVPHIGIGNSQDRYKCKKMVDEWNKKEFEIRGTISRLTIVRYEDDVVTTIEEIKLK</sequence>
<name>A0A3D2SEW8_9BACE</name>
<dbReference type="SUPFAM" id="SSF55144">
    <property type="entry name" value="LigT-like"/>
    <property type="match status" value="1"/>
</dbReference>
<dbReference type="Pfam" id="PF13563">
    <property type="entry name" value="2_5_RNA_ligase2"/>
    <property type="match status" value="1"/>
</dbReference>
<evidence type="ECO:0000313" key="2">
    <source>
        <dbReference type="Proteomes" id="UP000263098"/>
    </source>
</evidence>
<protein>
    <recommendedName>
        <fullName evidence="3">2'-5' RNA ligase</fullName>
    </recommendedName>
</protein>
<dbReference type="InterPro" id="IPR009097">
    <property type="entry name" value="Cyclic_Pdiesterase"/>
</dbReference>
<reference evidence="1 2" key="1">
    <citation type="journal article" date="2018" name="Nat. Biotechnol.">
        <title>A standardized bacterial taxonomy based on genome phylogeny substantially revises the tree of life.</title>
        <authorList>
            <person name="Parks D.H."/>
            <person name="Chuvochina M."/>
            <person name="Waite D.W."/>
            <person name="Rinke C."/>
            <person name="Skarshewski A."/>
            <person name="Chaumeil P.A."/>
            <person name="Hugenholtz P."/>
        </authorList>
    </citation>
    <scope>NUCLEOTIDE SEQUENCE [LARGE SCALE GENOMIC DNA]</scope>
    <source>
        <strain evidence="1">UBA9667</strain>
    </source>
</reference>
<organism evidence="1 2">
    <name type="scientific">Bacteroides graminisolvens</name>
    <dbReference type="NCBI Taxonomy" id="477666"/>
    <lineage>
        <taxon>Bacteria</taxon>
        <taxon>Pseudomonadati</taxon>
        <taxon>Bacteroidota</taxon>
        <taxon>Bacteroidia</taxon>
        <taxon>Bacteroidales</taxon>
        <taxon>Bacteroidaceae</taxon>
        <taxon>Bacteroides</taxon>
    </lineage>
</organism>
<evidence type="ECO:0008006" key="3">
    <source>
        <dbReference type="Google" id="ProtNLM"/>
    </source>
</evidence>
<dbReference type="Gene3D" id="3.90.1140.10">
    <property type="entry name" value="Cyclic phosphodiesterase"/>
    <property type="match status" value="1"/>
</dbReference>
<gene>
    <name evidence="1" type="ORF">DHW31_04570</name>
</gene>
<dbReference type="AlphaFoldDB" id="A0A3D2SEW8"/>
<comment type="caution">
    <text evidence="1">The sequence shown here is derived from an EMBL/GenBank/DDBJ whole genome shotgun (WGS) entry which is preliminary data.</text>
</comment>